<dbReference type="InterPro" id="IPR035906">
    <property type="entry name" value="MetI-like_sf"/>
</dbReference>
<name>A0A7X3CRC2_9BACL</name>
<dbReference type="CDD" id="cd06261">
    <property type="entry name" value="TM_PBP2"/>
    <property type="match status" value="1"/>
</dbReference>
<dbReference type="GO" id="GO:0005886">
    <property type="term" value="C:plasma membrane"/>
    <property type="evidence" value="ECO:0007669"/>
    <property type="project" value="UniProtKB-SubCell"/>
</dbReference>
<evidence type="ECO:0000256" key="4">
    <source>
        <dbReference type="ARBA" id="ARBA00022692"/>
    </source>
</evidence>
<comment type="similarity">
    <text evidence="7">Belongs to the binding-protein-dependent transport system permease family.</text>
</comment>
<evidence type="ECO:0000313" key="10">
    <source>
        <dbReference type="Proteomes" id="UP000447876"/>
    </source>
</evidence>
<evidence type="ECO:0000256" key="7">
    <source>
        <dbReference type="RuleBase" id="RU363032"/>
    </source>
</evidence>
<evidence type="ECO:0000256" key="3">
    <source>
        <dbReference type="ARBA" id="ARBA00022475"/>
    </source>
</evidence>
<dbReference type="InterPro" id="IPR000515">
    <property type="entry name" value="MetI-like"/>
</dbReference>
<feature type="domain" description="ABC transmembrane type-1" evidence="8">
    <location>
        <begin position="74"/>
        <end position="265"/>
    </location>
</feature>
<dbReference type="PROSITE" id="PS50928">
    <property type="entry name" value="ABC_TM1"/>
    <property type="match status" value="1"/>
</dbReference>
<keyword evidence="6 7" id="KW-0472">Membrane</keyword>
<feature type="transmembrane region" description="Helical" evidence="7">
    <location>
        <begin position="143"/>
        <end position="165"/>
    </location>
</feature>
<evidence type="ECO:0000313" key="9">
    <source>
        <dbReference type="EMBL" id="MUG48030.1"/>
    </source>
</evidence>
<protein>
    <submittedName>
        <fullName evidence="9">ABC transporter permease subunit</fullName>
    </submittedName>
</protein>
<dbReference type="GO" id="GO:0055085">
    <property type="term" value="P:transmembrane transport"/>
    <property type="evidence" value="ECO:0007669"/>
    <property type="project" value="InterPro"/>
</dbReference>
<dbReference type="EMBL" id="WNZW01000018">
    <property type="protein sequence ID" value="MUG48030.1"/>
    <property type="molecule type" value="Genomic_DNA"/>
</dbReference>
<evidence type="ECO:0000256" key="1">
    <source>
        <dbReference type="ARBA" id="ARBA00004651"/>
    </source>
</evidence>
<dbReference type="InterPro" id="IPR050901">
    <property type="entry name" value="BP-dep_ABC_trans_perm"/>
</dbReference>
<feature type="transmembrane region" description="Helical" evidence="7">
    <location>
        <begin position="242"/>
        <end position="265"/>
    </location>
</feature>
<comment type="subcellular location">
    <subcellularLocation>
        <location evidence="1 7">Cell membrane</location>
        <topology evidence="1 7">Multi-pass membrane protein</topology>
    </subcellularLocation>
</comment>
<dbReference type="AlphaFoldDB" id="A0A7X3CRC2"/>
<evidence type="ECO:0000256" key="6">
    <source>
        <dbReference type="ARBA" id="ARBA00023136"/>
    </source>
</evidence>
<keyword evidence="3" id="KW-1003">Cell membrane</keyword>
<evidence type="ECO:0000256" key="5">
    <source>
        <dbReference type="ARBA" id="ARBA00022989"/>
    </source>
</evidence>
<dbReference type="Pfam" id="PF00528">
    <property type="entry name" value="BPD_transp_1"/>
    <property type="match status" value="1"/>
</dbReference>
<comment type="caution">
    <text evidence="9">The sequence shown here is derived from an EMBL/GenBank/DDBJ whole genome shotgun (WGS) entry which is preliminary data.</text>
</comment>
<feature type="transmembrane region" description="Helical" evidence="7">
    <location>
        <begin position="111"/>
        <end position="131"/>
    </location>
</feature>
<organism evidence="9 10">
    <name type="scientific">Paenibacillus woosongensis</name>
    <dbReference type="NCBI Taxonomy" id="307580"/>
    <lineage>
        <taxon>Bacteria</taxon>
        <taxon>Bacillati</taxon>
        <taxon>Bacillota</taxon>
        <taxon>Bacilli</taxon>
        <taxon>Bacillales</taxon>
        <taxon>Paenibacillaceae</taxon>
        <taxon>Paenibacillus</taxon>
    </lineage>
</organism>
<dbReference type="PANTHER" id="PTHR32243">
    <property type="entry name" value="MALTOSE TRANSPORT SYSTEM PERMEASE-RELATED"/>
    <property type="match status" value="1"/>
</dbReference>
<dbReference type="Gene3D" id="1.10.3720.10">
    <property type="entry name" value="MetI-like"/>
    <property type="match status" value="1"/>
</dbReference>
<dbReference type="Proteomes" id="UP000447876">
    <property type="component" value="Unassembled WGS sequence"/>
</dbReference>
<dbReference type="OrthoDB" id="9810086at2"/>
<dbReference type="RefSeq" id="WP_155613377.1">
    <property type="nucleotide sequence ID" value="NZ_WNZW01000018.1"/>
</dbReference>
<keyword evidence="4 7" id="KW-0812">Transmembrane</keyword>
<evidence type="ECO:0000259" key="8">
    <source>
        <dbReference type="PROSITE" id="PS50928"/>
    </source>
</evidence>
<feature type="transmembrane region" description="Helical" evidence="7">
    <location>
        <begin position="78"/>
        <end position="99"/>
    </location>
</feature>
<keyword evidence="2 7" id="KW-0813">Transport</keyword>
<feature type="transmembrane region" description="Helical" evidence="7">
    <location>
        <begin position="186"/>
        <end position="208"/>
    </location>
</feature>
<feature type="transmembrane region" description="Helical" evidence="7">
    <location>
        <begin position="12"/>
        <end position="32"/>
    </location>
</feature>
<gene>
    <name evidence="9" type="ORF">GNP95_24100</name>
</gene>
<reference evidence="9 10" key="1">
    <citation type="submission" date="2019-11" db="EMBL/GenBank/DDBJ databases">
        <title>Draft genome sequences of five Paenibacillus species of dairy origin.</title>
        <authorList>
            <person name="Olajide A.M."/>
            <person name="Chen S."/>
            <person name="Lapointe G."/>
        </authorList>
    </citation>
    <scope>NUCLEOTIDE SEQUENCE [LARGE SCALE GENOMIC DNA]</scope>
    <source>
        <strain evidence="9 10">12CR55</strain>
    </source>
</reference>
<keyword evidence="5 7" id="KW-1133">Transmembrane helix</keyword>
<dbReference type="SUPFAM" id="SSF161098">
    <property type="entry name" value="MetI-like"/>
    <property type="match status" value="1"/>
</dbReference>
<evidence type="ECO:0000256" key="2">
    <source>
        <dbReference type="ARBA" id="ARBA00022448"/>
    </source>
</evidence>
<accession>A0A7X3CRC2</accession>
<sequence>MNHKLEKYCSLFFYRYLPLTLLLLFIMVPFYWTLNTSLKLEGDITKMPIEYWPAPATFDNFIMSWNNVGFSLFFRNSMFIALSTVLIVLVLSILAGYAISRFSFKGKNAFMLLLLCTQFVPGAMLLIPLFMQFKAMQLTGTHLGLIITYSAFQLPFNAILMSGFIRGIPEALEEAAEVDGCNRLQAIFHVILPILIPGLVATSVFTFIGAWNEFLFALMFITKKSLFTLPVGLSYMQGEFDINYGALAAGSVIALVPVVILFSYVQKYLVQGLGAGAVKG</sequence>
<proteinExistence type="inferred from homology"/>
<dbReference type="PANTHER" id="PTHR32243:SF18">
    <property type="entry name" value="INNER MEMBRANE ABC TRANSPORTER PERMEASE PROTEIN YCJP"/>
    <property type="match status" value="1"/>
</dbReference>